<dbReference type="InterPro" id="IPR007263">
    <property type="entry name" value="DCC1-like"/>
</dbReference>
<gene>
    <name evidence="1" type="ORF">HMF8227_01538</name>
</gene>
<dbReference type="GO" id="GO:0015035">
    <property type="term" value="F:protein-disulfide reductase activity"/>
    <property type="evidence" value="ECO:0007669"/>
    <property type="project" value="InterPro"/>
</dbReference>
<dbReference type="OrthoDB" id="5294764at2"/>
<dbReference type="EMBL" id="CP029347">
    <property type="protein sequence ID" value="AWL12012.1"/>
    <property type="molecule type" value="Genomic_DNA"/>
</dbReference>
<reference evidence="1 2" key="1">
    <citation type="submission" date="2018-05" db="EMBL/GenBank/DDBJ databases">
        <title>Salinimonas sp. HMF8227 Genome sequencing and assembly.</title>
        <authorList>
            <person name="Kang H."/>
            <person name="Kang J."/>
            <person name="Cha I."/>
            <person name="Kim H."/>
            <person name="Joh K."/>
        </authorList>
    </citation>
    <scope>NUCLEOTIDE SEQUENCE [LARGE SCALE GENOMIC DNA]</scope>
    <source>
        <strain evidence="1 2">HMF8227</strain>
    </source>
</reference>
<dbReference type="Pfam" id="PF04134">
    <property type="entry name" value="DCC1-like"/>
    <property type="match status" value="1"/>
</dbReference>
<dbReference type="RefSeq" id="WP_109339618.1">
    <property type="nucleotide sequence ID" value="NZ_CP029347.1"/>
</dbReference>
<dbReference type="Proteomes" id="UP000245728">
    <property type="component" value="Chromosome"/>
</dbReference>
<evidence type="ECO:0000313" key="1">
    <source>
        <dbReference type="EMBL" id="AWL12012.1"/>
    </source>
</evidence>
<proteinExistence type="predicted"/>
<keyword evidence="2" id="KW-1185">Reference proteome</keyword>
<dbReference type="KEGG" id="salh:HMF8227_01538"/>
<dbReference type="AlphaFoldDB" id="A0A2S2E3B5"/>
<sequence>MSQSLPPLEVFYDAACPRCRKDRVRYEKLAGKYAHNILWLDANTHQQKMAELDIDYHAALLALHIYRPDINEVYKELDAYDLLLGRVPWLKPLGWLFRIPVIRPVLAKWYHHWVVKRLCQQGRMPREG</sequence>
<protein>
    <recommendedName>
        <fullName evidence="3">DUF393 domain-containing protein</fullName>
    </recommendedName>
</protein>
<evidence type="ECO:0000313" key="2">
    <source>
        <dbReference type="Proteomes" id="UP000245728"/>
    </source>
</evidence>
<evidence type="ECO:0008006" key="3">
    <source>
        <dbReference type="Google" id="ProtNLM"/>
    </source>
</evidence>
<accession>A0A2S2E3B5</accession>
<organism evidence="1 2">
    <name type="scientific">Saliniradius amylolyticus</name>
    <dbReference type="NCBI Taxonomy" id="2183582"/>
    <lineage>
        <taxon>Bacteria</taxon>
        <taxon>Pseudomonadati</taxon>
        <taxon>Pseudomonadota</taxon>
        <taxon>Gammaproteobacteria</taxon>
        <taxon>Alteromonadales</taxon>
        <taxon>Alteromonadaceae</taxon>
        <taxon>Saliniradius</taxon>
    </lineage>
</organism>
<name>A0A2S2E3B5_9ALTE</name>